<reference evidence="1" key="1">
    <citation type="journal article" date="2014" name="Front. Microbiol.">
        <title>High frequency of phylogenetically diverse reductive dehalogenase-homologous genes in deep subseafloor sedimentary metagenomes.</title>
        <authorList>
            <person name="Kawai M."/>
            <person name="Futagami T."/>
            <person name="Toyoda A."/>
            <person name="Takaki Y."/>
            <person name="Nishi S."/>
            <person name="Hori S."/>
            <person name="Arai W."/>
            <person name="Tsubouchi T."/>
            <person name="Morono Y."/>
            <person name="Uchiyama I."/>
            <person name="Ito T."/>
            <person name="Fujiyama A."/>
            <person name="Inagaki F."/>
            <person name="Takami H."/>
        </authorList>
    </citation>
    <scope>NUCLEOTIDE SEQUENCE</scope>
    <source>
        <strain evidence="1">Expedition CK06-06</strain>
    </source>
</reference>
<accession>X1M3U3</accession>
<dbReference type="AlphaFoldDB" id="X1M3U3"/>
<dbReference type="GO" id="GO:0005829">
    <property type="term" value="C:cytosol"/>
    <property type="evidence" value="ECO:0007669"/>
    <property type="project" value="TreeGrafter"/>
</dbReference>
<gene>
    <name evidence="1" type="ORF">S06H3_15327</name>
</gene>
<dbReference type="PANTHER" id="PTHR21047:SF2">
    <property type="entry name" value="THYMIDINE DIPHOSPHO-4-KETO-RHAMNOSE 3,5-EPIMERASE"/>
    <property type="match status" value="1"/>
</dbReference>
<dbReference type="Pfam" id="PF00908">
    <property type="entry name" value="dTDP_sugar_isom"/>
    <property type="match status" value="1"/>
</dbReference>
<dbReference type="SUPFAM" id="SSF51182">
    <property type="entry name" value="RmlC-like cupins"/>
    <property type="match status" value="1"/>
</dbReference>
<dbReference type="EMBL" id="BARV01007538">
    <property type="protein sequence ID" value="GAI09340.1"/>
    <property type="molecule type" value="Genomic_DNA"/>
</dbReference>
<protein>
    <recommendedName>
        <fullName evidence="2">Sugar 3,4-ketoisomerase QdtA cupin domain-containing protein</fullName>
    </recommendedName>
</protein>
<dbReference type="PANTHER" id="PTHR21047">
    <property type="entry name" value="DTDP-6-DEOXY-D-GLUCOSE-3,5 EPIMERASE"/>
    <property type="match status" value="1"/>
</dbReference>
<evidence type="ECO:0008006" key="2">
    <source>
        <dbReference type="Google" id="ProtNLM"/>
    </source>
</evidence>
<name>X1M3U3_9ZZZZ</name>
<dbReference type="InterPro" id="IPR000888">
    <property type="entry name" value="RmlC-like"/>
</dbReference>
<organism evidence="1">
    <name type="scientific">marine sediment metagenome</name>
    <dbReference type="NCBI Taxonomy" id="412755"/>
    <lineage>
        <taxon>unclassified sequences</taxon>
        <taxon>metagenomes</taxon>
        <taxon>ecological metagenomes</taxon>
    </lineage>
</organism>
<dbReference type="GO" id="GO:0000271">
    <property type="term" value="P:polysaccharide biosynthetic process"/>
    <property type="evidence" value="ECO:0007669"/>
    <property type="project" value="TreeGrafter"/>
</dbReference>
<dbReference type="InterPro" id="IPR014710">
    <property type="entry name" value="RmlC-like_jellyroll"/>
</dbReference>
<dbReference type="Gene3D" id="2.60.120.10">
    <property type="entry name" value="Jelly Rolls"/>
    <property type="match status" value="1"/>
</dbReference>
<dbReference type="GO" id="GO:0008830">
    <property type="term" value="F:dTDP-4-dehydrorhamnose 3,5-epimerase activity"/>
    <property type="evidence" value="ECO:0007669"/>
    <property type="project" value="InterPro"/>
</dbReference>
<proteinExistence type="predicted"/>
<sequence>MEVLRCDDSIFNKFGQVYITTANPGVVKGWHYHKNQEDNMAVVQGTMKIVLYDGRKDSPTFGQVNEYFLGVHAPYLIKIPPFVLHGFKCISKEEAIVINIPSEPYNRESPDEFRVNPHDNKIPYNWKRKDG</sequence>
<evidence type="ECO:0000313" key="1">
    <source>
        <dbReference type="EMBL" id="GAI09340.1"/>
    </source>
</evidence>
<comment type="caution">
    <text evidence="1">The sequence shown here is derived from an EMBL/GenBank/DDBJ whole genome shotgun (WGS) entry which is preliminary data.</text>
</comment>
<dbReference type="InterPro" id="IPR011051">
    <property type="entry name" value="RmlC_Cupin_sf"/>
</dbReference>